<protein>
    <recommendedName>
        <fullName evidence="1">HTH cro/C1-type domain-containing protein</fullName>
    </recommendedName>
</protein>
<accession>A0A2S2DQI8</accession>
<dbReference type="Proteomes" id="UP000245820">
    <property type="component" value="Chromosome"/>
</dbReference>
<keyword evidence="3" id="KW-1185">Reference proteome</keyword>
<organism evidence="2 3">
    <name type="scientific">Massilia oculi</name>
    <dbReference type="NCBI Taxonomy" id="945844"/>
    <lineage>
        <taxon>Bacteria</taxon>
        <taxon>Pseudomonadati</taxon>
        <taxon>Pseudomonadota</taxon>
        <taxon>Betaproteobacteria</taxon>
        <taxon>Burkholderiales</taxon>
        <taxon>Oxalobacteraceae</taxon>
        <taxon>Telluria group</taxon>
        <taxon>Massilia</taxon>
    </lineage>
</organism>
<dbReference type="Pfam" id="PF15943">
    <property type="entry name" value="YdaS_toxin"/>
    <property type="match status" value="1"/>
</dbReference>
<dbReference type="SUPFAM" id="SSF47413">
    <property type="entry name" value="lambda repressor-like DNA-binding domains"/>
    <property type="match status" value="1"/>
</dbReference>
<feature type="domain" description="HTH cro/C1-type" evidence="1">
    <location>
        <begin position="12"/>
        <end position="58"/>
    </location>
</feature>
<dbReference type="KEGG" id="mtim:DIR46_07540"/>
<dbReference type="EMBL" id="CP029343">
    <property type="protein sequence ID" value="AWL07662.1"/>
    <property type="molecule type" value="Genomic_DNA"/>
</dbReference>
<proteinExistence type="predicted"/>
<reference evidence="2 3" key="1">
    <citation type="submission" date="2018-05" db="EMBL/GenBank/DDBJ databases">
        <title>Complete genome sequence of Massilia oculi sp. nov. CCUG 43427T (=DSM 26321T), the type strain of M. oculi, and comparison with genome sequences of other Massilia strains.</title>
        <authorList>
            <person name="Zhu B."/>
        </authorList>
    </citation>
    <scope>NUCLEOTIDE SEQUENCE [LARGE SCALE GENOMIC DNA]</scope>
    <source>
        <strain evidence="2 3">CCUG 43427</strain>
    </source>
</reference>
<evidence type="ECO:0000259" key="1">
    <source>
        <dbReference type="PROSITE" id="PS50943"/>
    </source>
</evidence>
<dbReference type="PROSITE" id="PS50943">
    <property type="entry name" value="HTH_CROC1"/>
    <property type="match status" value="1"/>
</dbReference>
<sequence length="105" mass="11698">MKLLDYVKTRATQRELATKLGITPVLINQWANAKRPIPPERCVAIERATEGEVTRPELRPDDWELIWPELALTQPARTAGAGQADDESFADISLLTITCPEEQSA</sequence>
<evidence type="ECO:0000313" key="3">
    <source>
        <dbReference type="Proteomes" id="UP000245820"/>
    </source>
</evidence>
<name>A0A2S2DQI8_9BURK</name>
<dbReference type="AlphaFoldDB" id="A0A2S2DQI8"/>
<dbReference type="GO" id="GO:0003677">
    <property type="term" value="F:DNA binding"/>
    <property type="evidence" value="ECO:0007669"/>
    <property type="project" value="InterPro"/>
</dbReference>
<dbReference type="OrthoDB" id="6446140at2"/>
<evidence type="ECO:0000313" key="2">
    <source>
        <dbReference type="EMBL" id="AWL07662.1"/>
    </source>
</evidence>
<dbReference type="InterPro" id="IPR031856">
    <property type="entry name" value="YdaS_toxin-like"/>
</dbReference>
<dbReference type="Gene3D" id="1.10.260.40">
    <property type="entry name" value="lambda repressor-like DNA-binding domains"/>
    <property type="match status" value="1"/>
</dbReference>
<dbReference type="InterPro" id="IPR001387">
    <property type="entry name" value="Cro/C1-type_HTH"/>
</dbReference>
<dbReference type="CDD" id="cd00093">
    <property type="entry name" value="HTH_XRE"/>
    <property type="match status" value="1"/>
</dbReference>
<dbReference type="InterPro" id="IPR010982">
    <property type="entry name" value="Lambda_DNA-bd_dom_sf"/>
</dbReference>
<gene>
    <name evidence="2" type="ORF">DIR46_07540</name>
</gene>